<dbReference type="PANTHER" id="PTHR30055:SF234">
    <property type="entry name" value="HTH-TYPE TRANSCRIPTIONAL REGULATOR BETI"/>
    <property type="match status" value="1"/>
</dbReference>
<dbReference type="EMBL" id="JAAONZ010000016">
    <property type="protein sequence ID" value="NHO67343.1"/>
    <property type="molecule type" value="Genomic_DNA"/>
</dbReference>
<evidence type="ECO:0000256" key="2">
    <source>
        <dbReference type="ARBA" id="ARBA00023125"/>
    </source>
</evidence>
<feature type="DNA-binding region" description="H-T-H motif" evidence="4">
    <location>
        <begin position="18"/>
        <end position="37"/>
    </location>
</feature>
<dbReference type="Pfam" id="PF00440">
    <property type="entry name" value="TetR_N"/>
    <property type="match status" value="1"/>
</dbReference>
<name>A0A9E5MN93_9GAMM</name>
<dbReference type="PROSITE" id="PS50977">
    <property type="entry name" value="HTH_TETR_2"/>
    <property type="match status" value="1"/>
</dbReference>
<evidence type="ECO:0000313" key="7">
    <source>
        <dbReference type="Proteomes" id="UP000787472"/>
    </source>
</evidence>
<dbReference type="GO" id="GO:0000976">
    <property type="term" value="F:transcription cis-regulatory region binding"/>
    <property type="evidence" value="ECO:0007669"/>
    <property type="project" value="TreeGrafter"/>
</dbReference>
<keyword evidence="2 4" id="KW-0238">DNA-binding</keyword>
<proteinExistence type="predicted"/>
<dbReference type="PANTHER" id="PTHR30055">
    <property type="entry name" value="HTH-TYPE TRANSCRIPTIONAL REGULATOR RUTR"/>
    <property type="match status" value="1"/>
</dbReference>
<evidence type="ECO:0000256" key="4">
    <source>
        <dbReference type="PROSITE-ProRule" id="PRU00335"/>
    </source>
</evidence>
<protein>
    <submittedName>
        <fullName evidence="6">TetR/AcrR family transcriptional regulator</fullName>
    </submittedName>
</protein>
<feature type="domain" description="HTH tetR-type" evidence="5">
    <location>
        <begin position="1"/>
        <end position="55"/>
    </location>
</feature>
<dbReference type="InterPro" id="IPR009057">
    <property type="entry name" value="Homeodomain-like_sf"/>
</dbReference>
<keyword evidence="3" id="KW-0804">Transcription</keyword>
<dbReference type="InterPro" id="IPR050109">
    <property type="entry name" value="HTH-type_TetR-like_transc_reg"/>
</dbReference>
<dbReference type="Proteomes" id="UP000787472">
    <property type="component" value="Unassembled WGS sequence"/>
</dbReference>
<keyword evidence="1" id="KW-0805">Transcription regulation</keyword>
<sequence length="177" mass="20387">MIETAVKLISDKGVEAVSIAALARAMAVNRTTVYYHFDSREKLIEEVKAWSSQQLASAFEPVKPPQDRAEHIFRFVLENPELLRMWVDDALNDGDIRRLYPHWDKMVEGMREKFSLEGDPDGIDPEVFSINLLTMAFIGPSIFKSSVCPDADNELVIQRFRKETMRMLENRSFFGEE</sequence>
<evidence type="ECO:0000313" key="6">
    <source>
        <dbReference type="EMBL" id="NHO67343.1"/>
    </source>
</evidence>
<organism evidence="6 7">
    <name type="scientific">Pseudomaricurvus hydrocarbonicus</name>
    <dbReference type="NCBI Taxonomy" id="1470433"/>
    <lineage>
        <taxon>Bacteria</taxon>
        <taxon>Pseudomonadati</taxon>
        <taxon>Pseudomonadota</taxon>
        <taxon>Gammaproteobacteria</taxon>
        <taxon>Cellvibrionales</taxon>
        <taxon>Cellvibrionaceae</taxon>
        <taxon>Pseudomaricurvus</taxon>
    </lineage>
</organism>
<dbReference type="AlphaFoldDB" id="A0A9E5MN93"/>
<accession>A0A9E5MN93</accession>
<dbReference type="PRINTS" id="PR00455">
    <property type="entry name" value="HTHTETR"/>
</dbReference>
<evidence type="ECO:0000256" key="1">
    <source>
        <dbReference type="ARBA" id="ARBA00023015"/>
    </source>
</evidence>
<evidence type="ECO:0000259" key="5">
    <source>
        <dbReference type="PROSITE" id="PS50977"/>
    </source>
</evidence>
<dbReference type="SUPFAM" id="SSF46689">
    <property type="entry name" value="Homeodomain-like"/>
    <property type="match status" value="1"/>
</dbReference>
<evidence type="ECO:0000256" key="3">
    <source>
        <dbReference type="ARBA" id="ARBA00023163"/>
    </source>
</evidence>
<keyword evidence="7" id="KW-1185">Reference proteome</keyword>
<comment type="caution">
    <text evidence="6">The sequence shown here is derived from an EMBL/GenBank/DDBJ whole genome shotgun (WGS) entry which is preliminary data.</text>
</comment>
<dbReference type="InterPro" id="IPR001647">
    <property type="entry name" value="HTH_TetR"/>
</dbReference>
<dbReference type="Gene3D" id="1.10.357.10">
    <property type="entry name" value="Tetracycline Repressor, domain 2"/>
    <property type="match status" value="1"/>
</dbReference>
<dbReference type="GO" id="GO:0003700">
    <property type="term" value="F:DNA-binding transcription factor activity"/>
    <property type="evidence" value="ECO:0007669"/>
    <property type="project" value="TreeGrafter"/>
</dbReference>
<reference evidence="6" key="1">
    <citation type="submission" date="2020-03" db="EMBL/GenBank/DDBJ databases">
        <authorList>
            <person name="Guo F."/>
        </authorList>
    </citation>
    <scope>NUCLEOTIDE SEQUENCE</scope>
    <source>
        <strain evidence="6">JCM 30134</strain>
    </source>
</reference>
<gene>
    <name evidence="6" type="ORF">G8770_17490</name>
</gene>